<comment type="subcellular location">
    <subcellularLocation>
        <location evidence="1">Mitochondrion</location>
    </subcellularLocation>
</comment>
<evidence type="ECO:0000313" key="5">
    <source>
        <dbReference type="EMBL" id="KAK1769015.1"/>
    </source>
</evidence>
<proteinExistence type="predicted"/>
<dbReference type="GeneID" id="85310532"/>
<name>A0AAJ0C311_9PEZI</name>
<dbReference type="Proteomes" id="UP001244011">
    <property type="component" value="Unassembled WGS sequence"/>
</dbReference>
<dbReference type="Pfam" id="PF12921">
    <property type="entry name" value="ATP13"/>
    <property type="match status" value="1"/>
</dbReference>
<reference evidence="5" key="1">
    <citation type="submission" date="2023-06" db="EMBL/GenBank/DDBJ databases">
        <title>Genome-scale phylogeny and comparative genomics of the fungal order Sordariales.</title>
        <authorList>
            <consortium name="Lawrence Berkeley National Laboratory"/>
            <person name="Hensen N."/>
            <person name="Bonometti L."/>
            <person name="Westerberg I."/>
            <person name="Brannstrom I.O."/>
            <person name="Guillou S."/>
            <person name="Cros-Aarteil S."/>
            <person name="Calhoun S."/>
            <person name="Haridas S."/>
            <person name="Kuo A."/>
            <person name="Mondo S."/>
            <person name="Pangilinan J."/>
            <person name="Riley R."/>
            <person name="Labutti K."/>
            <person name="Andreopoulos B."/>
            <person name="Lipzen A."/>
            <person name="Chen C."/>
            <person name="Yanf M."/>
            <person name="Daum C."/>
            <person name="Ng V."/>
            <person name="Clum A."/>
            <person name="Steindorff A."/>
            <person name="Ohm R."/>
            <person name="Martin F."/>
            <person name="Silar P."/>
            <person name="Natvig D."/>
            <person name="Lalanne C."/>
            <person name="Gautier V."/>
            <person name="Ament-Velasquez S.L."/>
            <person name="Kruys A."/>
            <person name="Hutchinson M.I."/>
            <person name="Powell A.J."/>
            <person name="Barry K."/>
            <person name="Miller A.N."/>
            <person name="Grigoriev I.V."/>
            <person name="Debuchy R."/>
            <person name="Gladieux P."/>
            <person name="Thoren M.H."/>
            <person name="Johannesson H."/>
        </authorList>
    </citation>
    <scope>NUCLEOTIDE SEQUENCE</scope>
    <source>
        <strain evidence="5">8032-3</strain>
    </source>
</reference>
<comment type="caution">
    <text evidence="5">The sequence shown here is derived from an EMBL/GenBank/DDBJ whole genome shotgun (WGS) entry which is preliminary data.</text>
</comment>
<dbReference type="AlphaFoldDB" id="A0AAJ0C311"/>
<evidence type="ECO:0000256" key="1">
    <source>
        <dbReference type="ARBA" id="ARBA00004173"/>
    </source>
</evidence>
<feature type="region of interest" description="Disordered" evidence="4">
    <location>
        <begin position="709"/>
        <end position="736"/>
    </location>
</feature>
<evidence type="ECO:0000256" key="3">
    <source>
        <dbReference type="ARBA" id="ARBA00023128"/>
    </source>
</evidence>
<keyword evidence="2" id="KW-0809">Transit peptide</keyword>
<sequence length="774" mass="86869">MNAAFSIVEALGCRFRPHQAPRGTPSRIIKLRLANSLRRAGRCLSIDSALQPARVPGSSSPFPSFAAPTGTIRAQDTPSPTKDPEVGDAELGLLREILALNHPSRAGIKGEPRFGLNQSALSTTHTADQPIAATTFPSSPSSDLLRAFRNTRKTFEYLKAATATSPAPAQEVTFKLQGAIADLPPSTFSELLRSLDPVAYVSKEMDPAEGVHVGPGMAQYTDLGRVIDEFGVRRIYFWLLRRLVAVAQVRIEAGHGLLQSDYKILLRCAGAASDLHMAKKIWHLMETRGQISLRDGDAYTEFIKARFLTEALYTQFDMARFRVSPGNMHKQKIWLAPRQLSRIRKLRYNIVTKQAHRFGQNRYTPEKAEGLVRILRKTKPIRKVFLKVVKDGVAVDEKLLCSAMVAFARNGALQFIKVMILSRYWKIKVNTVKATREVTVSGGTTVYRPDSPMHPTARLLDAVVESFCCNAEIATAFKLLDFISNRYGIPIPDKTWFKLLEWAYVQSSRPASLEWKLAGWPEKTVRQDTVQLIWDTMVSEPYNVRPGFNEHIILIKSLLSRGRLKDAMQRMLELQPAYAKTLVDLEDAFYEHVHTSRLGIDPAQSLQRWLGARTQKQMMWYAIQTCCWKLFKKVRSNRIDDIMTVRLIPQLIDAFRPFFARSLRYRTATGVVEIRNPNPVALFESGARNVRLPALITQDLVGVPRPQGVGAGGADGLSSGSADMVSRSTRPDPDTSKVWRRQSVRVGHNLASKVLPKMLRQEMPSAKQLLREFV</sequence>
<dbReference type="InterPro" id="IPR024319">
    <property type="entry name" value="ATPase_expression_mit"/>
</dbReference>
<keyword evidence="6" id="KW-1185">Reference proteome</keyword>
<evidence type="ECO:0000313" key="6">
    <source>
        <dbReference type="Proteomes" id="UP001244011"/>
    </source>
</evidence>
<dbReference type="RefSeq" id="XP_060285228.1">
    <property type="nucleotide sequence ID" value="XM_060427345.1"/>
</dbReference>
<evidence type="ECO:0000256" key="2">
    <source>
        <dbReference type="ARBA" id="ARBA00022946"/>
    </source>
</evidence>
<gene>
    <name evidence="5" type="ORF">QBC33DRAFT_531978</name>
</gene>
<dbReference type="GO" id="GO:0005739">
    <property type="term" value="C:mitochondrion"/>
    <property type="evidence" value="ECO:0007669"/>
    <property type="project" value="UniProtKB-SubCell"/>
</dbReference>
<organism evidence="5 6">
    <name type="scientific">Phialemonium atrogriseum</name>
    <dbReference type="NCBI Taxonomy" id="1093897"/>
    <lineage>
        <taxon>Eukaryota</taxon>
        <taxon>Fungi</taxon>
        <taxon>Dikarya</taxon>
        <taxon>Ascomycota</taxon>
        <taxon>Pezizomycotina</taxon>
        <taxon>Sordariomycetes</taxon>
        <taxon>Sordariomycetidae</taxon>
        <taxon>Cephalothecales</taxon>
        <taxon>Cephalothecaceae</taxon>
        <taxon>Phialemonium</taxon>
    </lineage>
</organism>
<dbReference type="EMBL" id="MU839003">
    <property type="protein sequence ID" value="KAK1769015.1"/>
    <property type="molecule type" value="Genomic_DNA"/>
</dbReference>
<keyword evidence="3" id="KW-0496">Mitochondrion</keyword>
<accession>A0AAJ0C311</accession>
<protein>
    <submittedName>
        <fullName evidence="5">Mitochondrial ATPase expression-domain-containing protein</fullName>
    </submittedName>
</protein>
<evidence type="ECO:0000256" key="4">
    <source>
        <dbReference type="SAM" id="MobiDB-lite"/>
    </source>
</evidence>